<feature type="signal peptide" evidence="4">
    <location>
        <begin position="1"/>
        <end position="30"/>
    </location>
</feature>
<dbReference type="Proteomes" id="UP001062165">
    <property type="component" value="Chromosome"/>
</dbReference>
<dbReference type="PANTHER" id="PTHR23282:SF101">
    <property type="entry name" value="MAM DOMAIN-CONTAINING PROTEIN"/>
    <property type="match status" value="1"/>
</dbReference>
<feature type="domain" description="MAM" evidence="5">
    <location>
        <begin position="378"/>
        <end position="538"/>
    </location>
</feature>
<name>A0ABY6D5E6_9BACT</name>
<evidence type="ECO:0000256" key="4">
    <source>
        <dbReference type="SAM" id="SignalP"/>
    </source>
</evidence>
<sequence>MNWICKSYRYVQSVLVIVCCLVFISLEGNAQTTITISGTSAIDDTYLRSTKPTSNYGSSLVFKAATWTAEGGSDYFRSLMRIDCSAVPEGSVITNATITFRTDPSWTYVYAHNSSYTSSNEVYLEKITSAWGETSVTWNNQPSTTTSGRVFVPESTSQYETRVINITGLVQDFVNNPTTNFGFMMKMVNETTYCARNYGSSEHTSYAPVVSITYSDPILEAAFPYAENFESTPATWWNPASNQVEWVSGATGPMVAPEGSKYCYMEAPDGNQTGELISPEYNLSLYSSPKLKFSYHMYGADIGSLELVLTNEEGEPFSMWSIEGDQGNSWKSVEVDLDVNFLGHGIVTLSFIGTAGSGDMSYIAIDAIEVISSPQESYSYTFENHEYWHNVGGQSISWQDRSGSTPSENTGPSSAYEGSRYVYLEASSPNYPSKVGIYESPVLNLSNISHPFFIFHYHMYGANMGTLKVDVSTNYGNSWTTIWSISGDQGDAWHEKYLDLTSYKNTTVLIRYHGTTGDGYAGDIAIDDVSITTQEVVAIFDENFEQALIDLGYDNVHDGLVYKHVVKELTTLDVSNKNIANMEGIQEFTSLTSLNASFNQLAALDLTANTLLEDLNLAGNQLATLDLSNNISLTTIDVDDNQFTEIDLSGLTSLLSFSCSHNQLQELNLASNSFLTGLDCSDNQLIKLDISMLPNLTSLNATGHDLLLCLTIYEDQELNIENAVGSIDPASEYNTVCPVYSLADGNWEDASIWPDGVAPGVNDKVRIVGNTVTISNTVYCQSLKVEQGITGKKGQLLISDGGYLELRDYLKVVEGDFPGSEKSKVVLQGGHLKVLGDE</sequence>
<protein>
    <submittedName>
        <fullName evidence="6">DNRLRE domain-containing protein</fullName>
    </submittedName>
</protein>
<accession>A0ABY6D5E6</accession>
<keyword evidence="2" id="KW-0964">Secreted</keyword>
<keyword evidence="7" id="KW-1185">Reference proteome</keyword>
<dbReference type="SUPFAM" id="SSF52058">
    <property type="entry name" value="L domain-like"/>
    <property type="match status" value="1"/>
</dbReference>
<dbReference type="InterPro" id="IPR000998">
    <property type="entry name" value="MAM_dom"/>
</dbReference>
<dbReference type="SMART" id="SM00137">
    <property type="entry name" value="MAM"/>
    <property type="match status" value="2"/>
</dbReference>
<feature type="chain" id="PRO_5045111056" evidence="4">
    <location>
        <begin position="31"/>
        <end position="838"/>
    </location>
</feature>
<comment type="subcellular location">
    <subcellularLocation>
        <location evidence="1">Secreted</location>
    </subcellularLocation>
</comment>
<evidence type="ECO:0000313" key="7">
    <source>
        <dbReference type="Proteomes" id="UP001062165"/>
    </source>
</evidence>
<evidence type="ECO:0000256" key="3">
    <source>
        <dbReference type="ARBA" id="ARBA00022729"/>
    </source>
</evidence>
<dbReference type="PANTHER" id="PTHR23282">
    <property type="entry name" value="APICAL ENDOSOMAL GLYCOPROTEIN PRECURSOR"/>
    <property type="match status" value="1"/>
</dbReference>
<dbReference type="SUPFAM" id="SSF49899">
    <property type="entry name" value="Concanavalin A-like lectins/glucanases"/>
    <property type="match status" value="2"/>
</dbReference>
<dbReference type="PROSITE" id="PS50060">
    <property type="entry name" value="MAM_2"/>
    <property type="match status" value="2"/>
</dbReference>
<gene>
    <name evidence="6" type="ORF">N7E81_01595</name>
</gene>
<organism evidence="6 7">
    <name type="scientific">Reichenbachiella carrageenanivorans</name>
    <dbReference type="NCBI Taxonomy" id="2979869"/>
    <lineage>
        <taxon>Bacteria</taxon>
        <taxon>Pseudomonadati</taxon>
        <taxon>Bacteroidota</taxon>
        <taxon>Cytophagia</taxon>
        <taxon>Cytophagales</taxon>
        <taxon>Reichenbachiellaceae</taxon>
        <taxon>Reichenbachiella</taxon>
    </lineage>
</organism>
<evidence type="ECO:0000313" key="6">
    <source>
        <dbReference type="EMBL" id="UXX81389.1"/>
    </source>
</evidence>
<proteinExistence type="predicted"/>
<dbReference type="InterPro" id="IPR055372">
    <property type="entry name" value="CBM96"/>
</dbReference>
<dbReference type="Pfam" id="PF24517">
    <property type="entry name" value="CBM96"/>
    <property type="match status" value="1"/>
</dbReference>
<evidence type="ECO:0000259" key="5">
    <source>
        <dbReference type="PROSITE" id="PS50060"/>
    </source>
</evidence>
<dbReference type="NCBIfam" id="NF033679">
    <property type="entry name" value="DNRLRE_dom"/>
    <property type="match status" value="1"/>
</dbReference>
<reference evidence="6" key="1">
    <citation type="submission" date="2022-10" db="EMBL/GenBank/DDBJ databases">
        <title>Comparative genomics and taxonomic characterization of three novel marine species of genus Reichenbachiella exhibiting antioxidant and polysaccharide degradation activities.</title>
        <authorList>
            <person name="Muhammad N."/>
            <person name="Lee Y.-J."/>
            <person name="Ko J."/>
            <person name="Kim S.-G."/>
        </authorList>
    </citation>
    <scope>NUCLEOTIDE SEQUENCE</scope>
    <source>
        <strain evidence="6">Wsw4-B4</strain>
    </source>
</reference>
<evidence type="ECO:0000256" key="2">
    <source>
        <dbReference type="ARBA" id="ARBA00022525"/>
    </source>
</evidence>
<dbReference type="InterPro" id="IPR013320">
    <property type="entry name" value="ConA-like_dom_sf"/>
</dbReference>
<feature type="domain" description="MAM" evidence="5">
    <location>
        <begin position="225"/>
        <end position="377"/>
    </location>
</feature>
<dbReference type="Gene3D" id="3.80.10.10">
    <property type="entry name" value="Ribonuclease Inhibitor"/>
    <property type="match status" value="1"/>
</dbReference>
<dbReference type="InterPro" id="IPR051560">
    <property type="entry name" value="MAM_domain-containing"/>
</dbReference>
<dbReference type="Pfam" id="PF00629">
    <property type="entry name" value="MAM"/>
    <property type="match status" value="2"/>
</dbReference>
<dbReference type="InterPro" id="IPR032675">
    <property type="entry name" value="LRR_dom_sf"/>
</dbReference>
<dbReference type="CDD" id="cd06263">
    <property type="entry name" value="MAM"/>
    <property type="match status" value="2"/>
</dbReference>
<keyword evidence="3 4" id="KW-0732">Signal</keyword>
<evidence type="ECO:0000256" key="1">
    <source>
        <dbReference type="ARBA" id="ARBA00004613"/>
    </source>
</evidence>
<dbReference type="EMBL" id="CP106735">
    <property type="protein sequence ID" value="UXX81389.1"/>
    <property type="molecule type" value="Genomic_DNA"/>
</dbReference>
<dbReference type="Gene3D" id="2.60.120.200">
    <property type="match status" value="2"/>
</dbReference>